<organism evidence="9">
    <name type="scientific">Aceria tosichella</name>
    <name type="common">wheat curl mite</name>
    <dbReference type="NCBI Taxonomy" id="561515"/>
    <lineage>
        <taxon>Eukaryota</taxon>
        <taxon>Metazoa</taxon>
        <taxon>Ecdysozoa</taxon>
        <taxon>Arthropoda</taxon>
        <taxon>Chelicerata</taxon>
        <taxon>Arachnida</taxon>
        <taxon>Acari</taxon>
        <taxon>Acariformes</taxon>
        <taxon>Trombidiformes</taxon>
        <taxon>Prostigmata</taxon>
        <taxon>Eupodina</taxon>
        <taxon>Eriophyoidea</taxon>
        <taxon>Eriophyidae</taxon>
        <taxon>Eriophyinae</taxon>
        <taxon>Aceriini</taxon>
        <taxon>Aceria</taxon>
    </lineage>
</organism>
<evidence type="ECO:0000256" key="2">
    <source>
        <dbReference type="ARBA" id="ARBA00011038"/>
    </source>
</evidence>
<dbReference type="AlphaFoldDB" id="A0A6G1SJB6"/>
<keyword evidence="5 7" id="KW-0539">Nucleus</keyword>
<dbReference type="InterPro" id="IPR036388">
    <property type="entry name" value="WH-like_DNA-bd_sf"/>
</dbReference>
<dbReference type="PIRSF" id="PIRSF028763">
    <property type="entry name" value="RNA_pol_Rpc34"/>
    <property type="match status" value="1"/>
</dbReference>
<dbReference type="GO" id="GO:0005737">
    <property type="term" value="C:cytoplasm"/>
    <property type="evidence" value="ECO:0007669"/>
    <property type="project" value="UniProtKB-ARBA"/>
</dbReference>
<reference evidence="9" key="1">
    <citation type="submission" date="2018-10" db="EMBL/GenBank/DDBJ databases">
        <title>Transcriptome assembly of Aceria tosichella (Wheat curl mite) Type 2.</title>
        <authorList>
            <person name="Scully E.D."/>
            <person name="Geib S.M."/>
            <person name="Palmer N.A."/>
            <person name="Gupta A.K."/>
            <person name="Sarath G."/>
            <person name="Tatineni S."/>
        </authorList>
    </citation>
    <scope>NUCLEOTIDE SEQUENCE</scope>
    <source>
        <strain evidence="9">LincolnNE</strain>
    </source>
</reference>
<sequence>MAGKFKHEASTSGGNKGPANLDSVKNEILNLVQAYDNGLTEMELSRTMHNTSSELRMNAINALANEGKIQLCKQGSNLVYRAIDSKSTYNHSALQGHSNISLEERAVFRVVESAGSKGIWNRDIRSQTKLPLNQMSKVLKNLETKKLIKAVKSVNASKKKLYMLYGLEPDKSVTGGAWYSGTEFESEYVQVLHEQCYQFVKRRLVAASDKDKSDKDKNDKDNKGDFVEARNRSLVSSSEVKEHIDNLKISNVQLSLQDIEMVLDTIVFDGLIEKIAVEKRPDPKMETIPVKSEKSLTSDEEDQDSGNYTYFYRALARLVESTGVMRVPCGQCPHVHECRPGAVVNPEKCVYFDRWFST</sequence>
<comment type="similarity">
    <text evidence="2 7">Belongs to the eukaryotic RPC34/RPC39 RNA polymerase subunit family.</text>
</comment>
<dbReference type="PANTHER" id="PTHR12780">
    <property type="entry name" value="RNA POLYMERASE III DNA DIRECTED , 39KD SUBUNIT-RELATED"/>
    <property type="match status" value="1"/>
</dbReference>
<dbReference type="GO" id="GO:0006383">
    <property type="term" value="P:transcription by RNA polymerase III"/>
    <property type="evidence" value="ECO:0007669"/>
    <property type="project" value="UniProtKB-UniRule"/>
</dbReference>
<dbReference type="FunFam" id="1.10.10.10:FF:000116">
    <property type="entry name" value="DNA-directed RNA polymerase III subunit RPC6"/>
    <property type="match status" value="1"/>
</dbReference>
<accession>A0A6G1SJB6</accession>
<dbReference type="InterPro" id="IPR007832">
    <property type="entry name" value="RNA_pol_Rpc34"/>
</dbReference>
<protein>
    <recommendedName>
        <fullName evidence="7">DNA-directed RNA polymerase III subunit RPC6</fullName>
        <shortName evidence="7">RNA polymerase III subunit C6</shortName>
    </recommendedName>
</protein>
<gene>
    <name evidence="9" type="primary">Polr3f</name>
    <name evidence="9" type="ORF">g.20910</name>
</gene>
<dbReference type="EMBL" id="GGYP01005291">
    <property type="protein sequence ID" value="MDE50062.1"/>
    <property type="molecule type" value="Transcribed_RNA"/>
</dbReference>
<evidence type="ECO:0000256" key="8">
    <source>
        <dbReference type="SAM" id="MobiDB-lite"/>
    </source>
</evidence>
<keyword evidence="4 7" id="KW-0804">Transcription</keyword>
<evidence type="ECO:0000256" key="3">
    <source>
        <dbReference type="ARBA" id="ARBA00022478"/>
    </source>
</evidence>
<dbReference type="FunFam" id="1.10.10.10:FF:000237">
    <property type="entry name" value="DNA-directed RNA polymerase III subunit RPC6"/>
    <property type="match status" value="1"/>
</dbReference>
<evidence type="ECO:0000256" key="4">
    <source>
        <dbReference type="ARBA" id="ARBA00023163"/>
    </source>
</evidence>
<dbReference type="InterPro" id="IPR016049">
    <property type="entry name" value="RNA_pol_Rpc34-like"/>
</dbReference>
<evidence type="ECO:0000256" key="6">
    <source>
        <dbReference type="ARBA" id="ARBA00055148"/>
    </source>
</evidence>
<name>A0A6G1SJB6_9ACAR</name>
<keyword evidence="3 7" id="KW-0240">DNA-directed RNA polymerase</keyword>
<evidence type="ECO:0000313" key="9">
    <source>
        <dbReference type="EMBL" id="MDE50062.1"/>
    </source>
</evidence>
<evidence type="ECO:0000256" key="1">
    <source>
        <dbReference type="ARBA" id="ARBA00004123"/>
    </source>
</evidence>
<evidence type="ECO:0000256" key="5">
    <source>
        <dbReference type="ARBA" id="ARBA00023242"/>
    </source>
</evidence>
<dbReference type="Gene3D" id="1.10.10.10">
    <property type="entry name" value="Winged helix-like DNA-binding domain superfamily/Winged helix DNA-binding domain"/>
    <property type="match status" value="2"/>
</dbReference>
<feature type="region of interest" description="Disordered" evidence="8">
    <location>
        <begin position="1"/>
        <end position="20"/>
    </location>
</feature>
<dbReference type="SUPFAM" id="SSF46785">
    <property type="entry name" value="Winged helix' DNA-binding domain"/>
    <property type="match status" value="2"/>
</dbReference>
<dbReference type="GO" id="GO:0005654">
    <property type="term" value="C:nucleoplasm"/>
    <property type="evidence" value="ECO:0007669"/>
    <property type="project" value="UniProtKB-ARBA"/>
</dbReference>
<proteinExistence type="inferred from homology"/>
<dbReference type="InterPro" id="IPR036390">
    <property type="entry name" value="WH_DNA-bd_sf"/>
</dbReference>
<evidence type="ECO:0000256" key="7">
    <source>
        <dbReference type="PIRNR" id="PIRNR028763"/>
    </source>
</evidence>
<dbReference type="Pfam" id="PF05158">
    <property type="entry name" value="RNA_pol_Rpc34"/>
    <property type="match status" value="1"/>
</dbReference>
<dbReference type="GO" id="GO:0005666">
    <property type="term" value="C:RNA polymerase III complex"/>
    <property type="evidence" value="ECO:0007669"/>
    <property type="project" value="UniProtKB-UniRule"/>
</dbReference>
<comment type="function">
    <text evidence="6 7">DNA-dependent RNA polymerase catalyzes the transcription of DNA into RNA using the four ribonucleoside triphosphates as substrates. Specific peripheric component of RNA polymerase III which synthesizes small RNAs, such as 5S rRNA and tRNAs.</text>
</comment>
<comment type="subcellular location">
    <subcellularLocation>
        <location evidence="1 7">Nucleus</location>
    </subcellularLocation>
</comment>